<reference evidence="2 3" key="1">
    <citation type="submission" date="2018-02" db="EMBL/GenBank/DDBJ databases">
        <title>Insights into the biology of acidophilic members of the Acidiferrobacteraceae family derived from comparative genomic analyses.</title>
        <authorList>
            <person name="Issotta F."/>
            <person name="Thyssen C."/>
            <person name="Mena C."/>
            <person name="Moya A."/>
            <person name="Bellenberg S."/>
            <person name="Sproer C."/>
            <person name="Covarrubias P.C."/>
            <person name="Sand W."/>
            <person name="Quatrini R."/>
            <person name="Vera M."/>
        </authorList>
    </citation>
    <scope>NUCLEOTIDE SEQUENCE [LARGE SCALE GENOMIC DNA]</scope>
    <source>
        <strain evidence="3">m-1</strain>
    </source>
</reference>
<sequence>MLLAAWLAFMGLWPLQAAAYHSGPRMTAMCRMMPHMAGMMKRSHAGGHGMRACRQLQCRHRVGPGMAGVILPQPVLVVQSFAVLPEMPMLGLAPRRSDRHASRAPPPYLRFARLLI</sequence>
<evidence type="ECO:0008006" key="4">
    <source>
        <dbReference type="Google" id="ProtNLM"/>
    </source>
</evidence>
<dbReference type="AlphaFoldDB" id="A0A368HHE7"/>
<feature type="signal peptide" evidence="1">
    <location>
        <begin position="1"/>
        <end position="19"/>
    </location>
</feature>
<proteinExistence type="predicted"/>
<protein>
    <recommendedName>
        <fullName evidence="4">DUF2946 domain-containing protein</fullName>
    </recommendedName>
</protein>
<keyword evidence="3" id="KW-1185">Reference proteome</keyword>
<feature type="chain" id="PRO_5016671826" description="DUF2946 domain-containing protein" evidence="1">
    <location>
        <begin position="20"/>
        <end position="116"/>
    </location>
</feature>
<dbReference type="Proteomes" id="UP000253250">
    <property type="component" value="Unassembled WGS sequence"/>
</dbReference>
<gene>
    <name evidence="2" type="ORF">C4900_14510</name>
</gene>
<dbReference type="EMBL" id="PSYR01000002">
    <property type="protein sequence ID" value="RCN56941.1"/>
    <property type="molecule type" value="Genomic_DNA"/>
</dbReference>
<organism evidence="2 3">
    <name type="scientific">Acidiferrobacter thiooxydans</name>
    <dbReference type="NCBI Taxonomy" id="163359"/>
    <lineage>
        <taxon>Bacteria</taxon>
        <taxon>Pseudomonadati</taxon>
        <taxon>Pseudomonadota</taxon>
        <taxon>Gammaproteobacteria</taxon>
        <taxon>Acidiferrobacterales</taxon>
        <taxon>Acidiferrobacteraceae</taxon>
        <taxon>Acidiferrobacter</taxon>
    </lineage>
</organism>
<evidence type="ECO:0000313" key="3">
    <source>
        <dbReference type="Proteomes" id="UP000253250"/>
    </source>
</evidence>
<accession>A0A368HHE7</accession>
<comment type="caution">
    <text evidence="2">The sequence shown here is derived from an EMBL/GenBank/DDBJ whole genome shotgun (WGS) entry which is preliminary data.</text>
</comment>
<evidence type="ECO:0000256" key="1">
    <source>
        <dbReference type="SAM" id="SignalP"/>
    </source>
</evidence>
<keyword evidence="1" id="KW-0732">Signal</keyword>
<evidence type="ECO:0000313" key="2">
    <source>
        <dbReference type="EMBL" id="RCN56941.1"/>
    </source>
</evidence>
<name>A0A368HHE7_9GAMM</name>